<evidence type="ECO:0000313" key="2">
    <source>
        <dbReference type="EMBL" id="CAD7278848.1"/>
    </source>
</evidence>
<dbReference type="AlphaFoldDB" id="A0A7R9GFL4"/>
<keyword evidence="3" id="KW-1185">Reference proteome</keyword>
<evidence type="ECO:0000256" key="1">
    <source>
        <dbReference type="SAM" id="MobiDB-lite"/>
    </source>
</evidence>
<dbReference type="OrthoDB" id="6610549at2759"/>
<dbReference type="EMBL" id="CAJPEX010001387">
    <property type="protein sequence ID" value="CAG0919000.1"/>
    <property type="molecule type" value="Genomic_DNA"/>
</dbReference>
<sequence>MAAKILLSQGYAIEWDFVEENLCNDEKDKLLSDKNPSSRKMRGTTPLVLVLVLLFGLGRQFGKCNVFQKDVKEQHASSILALAKASLNETCVASEQCSAKEKQSFCYIPNEQDNGHCECYRGYHALFQGKKSWCIRDHVQKIGFQSRANKRKTRQALIHTMLLVHHGIRPNELLFLLAVPSEHGYAIEWDFVEENLCNDEKYKLLSDKNPSSTKMRGTTPLVLVLVLLFGLGHQFGNCNIFQKDAKEQHASSILALAKASLNETCVASEQCSAKEKQSFCYIPNEQDNGHCECYRGYHALFQGKKSWCIRDHEASLNETCVASEQCSAKEKQSFCYIPNEQENGHCECYRGYHALFQGKKSWCIRDHGHNDELSVEGRYYPQRFREQRTIFNTPNPRLMNTSLLPVGNAKHGSRHGSSMSLQHQKSHNGSNKAQKAEWGKAKPSATEEFKQEYTTDGAIDRVSN</sequence>
<feature type="compositionally biased region" description="Basic and acidic residues" evidence="1">
    <location>
        <begin position="434"/>
        <end position="453"/>
    </location>
</feature>
<proteinExistence type="predicted"/>
<feature type="region of interest" description="Disordered" evidence="1">
    <location>
        <begin position="407"/>
        <end position="464"/>
    </location>
</feature>
<protein>
    <submittedName>
        <fullName evidence="2">Uncharacterized protein</fullName>
    </submittedName>
</protein>
<gene>
    <name evidence="2" type="ORF">NMOB1V02_LOCUS6544</name>
</gene>
<dbReference type="EMBL" id="OA883424">
    <property type="protein sequence ID" value="CAD7278848.1"/>
    <property type="molecule type" value="Genomic_DNA"/>
</dbReference>
<accession>A0A7R9GFL4</accession>
<reference evidence="2" key="1">
    <citation type="submission" date="2020-11" db="EMBL/GenBank/DDBJ databases">
        <authorList>
            <person name="Tran Van P."/>
        </authorList>
    </citation>
    <scope>NUCLEOTIDE SEQUENCE</scope>
</reference>
<feature type="compositionally biased region" description="Polar residues" evidence="1">
    <location>
        <begin position="415"/>
        <end position="433"/>
    </location>
</feature>
<name>A0A7R9GFL4_9CRUS</name>
<dbReference type="Proteomes" id="UP000678499">
    <property type="component" value="Unassembled WGS sequence"/>
</dbReference>
<evidence type="ECO:0000313" key="3">
    <source>
        <dbReference type="Proteomes" id="UP000678499"/>
    </source>
</evidence>
<organism evidence="2">
    <name type="scientific">Notodromas monacha</name>
    <dbReference type="NCBI Taxonomy" id="399045"/>
    <lineage>
        <taxon>Eukaryota</taxon>
        <taxon>Metazoa</taxon>
        <taxon>Ecdysozoa</taxon>
        <taxon>Arthropoda</taxon>
        <taxon>Crustacea</taxon>
        <taxon>Oligostraca</taxon>
        <taxon>Ostracoda</taxon>
        <taxon>Podocopa</taxon>
        <taxon>Podocopida</taxon>
        <taxon>Cypridocopina</taxon>
        <taxon>Cypridoidea</taxon>
        <taxon>Cyprididae</taxon>
        <taxon>Notodromas</taxon>
    </lineage>
</organism>